<protein>
    <submittedName>
        <fullName evidence="1">Uncharacterized protein</fullName>
    </submittedName>
</protein>
<sequence>MAGIWLKIKWKDKPSAHEARTHFNELVQRFISSDNKSGKKRELIHVKIKKQLKETTTASQQGLISSAANGASNQSIFVALRAPNSMHFITISIIEDLATSIAIEANKETFVATASTRAIGEYLMELFWLPLLVQANHFIGFPYVPSLLLMKSLGGITLPHNILHSSSLYSKCIETSLS</sequence>
<accession>A0A251K9W5</accession>
<dbReference type="AlphaFoldDB" id="A0A251K9W5"/>
<organism evidence="1">
    <name type="scientific">Manihot esculenta</name>
    <name type="common">Cassava</name>
    <name type="synonym">Jatropha manihot</name>
    <dbReference type="NCBI Taxonomy" id="3983"/>
    <lineage>
        <taxon>Eukaryota</taxon>
        <taxon>Viridiplantae</taxon>
        <taxon>Streptophyta</taxon>
        <taxon>Embryophyta</taxon>
        <taxon>Tracheophyta</taxon>
        <taxon>Spermatophyta</taxon>
        <taxon>Magnoliopsida</taxon>
        <taxon>eudicotyledons</taxon>
        <taxon>Gunneridae</taxon>
        <taxon>Pentapetalae</taxon>
        <taxon>rosids</taxon>
        <taxon>fabids</taxon>
        <taxon>Malpighiales</taxon>
        <taxon>Euphorbiaceae</taxon>
        <taxon>Crotonoideae</taxon>
        <taxon>Manihoteae</taxon>
        <taxon>Manihot</taxon>
    </lineage>
</organism>
<dbReference type="EMBL" id="CM004394">
    <property type="protein sequence ID" value="OAY43018.1"/>
    <property type="molecule type" value="Genomic_DNA"/>
</dbReference>
<reference evidence="1" key="1">
    <citation type="submission" date="2016-02" db="EMBL/GenBank/DDBJ databases">
        <title>WGS assembly of Manihot esculenta.</title>
        <authorList>
            <person name="Bredeson J.V."/>
            <person name="Prochnik S.E."/>
            <person name="Lyons J.B."/>
            <person name="Schmutz J."/>
            <person name="Grimwood J."/>
            <person name="Vrebalov J."/>
            <person name="Bart R.S."/>
            <person name="Amuge T."/>
            <person name="Ferguson M.E."/>
            <person name="Green R."/>
            <person name="Putnam N."/>
            <person name="Stites J."/>
            <person name="Rounsley S."/>
            <person name="Rokhsar D.S."/>
        </authorList>
    </citation>
    <scope>NUCLEOTIDE SEQUENCE [LARGE SCALE GENOMIC DNA]</scope>
    <source>
        <tissue evidence="1">Leaf</tissue>
    </source>
</reference>
<gene>
    <name evidence="1" type="ORF">MANES_08G035500</name>
</gene>
<proteinExistence type="predicted"/>
<dbReference type="EMBL" id="CM004394">
    <property type="protein sequence ID" value="OAY43017.1"/>
    <property type="molecule type" value="Genomic_DNA"/>
</dbReference>
<name>A0A251K9W5_MANES</name>
<evidence type="ECO:0000313" key="1">
    <source>
        <dbReference type="EMBL" id="OAY43017.1"/>
    </source>
</evidence>
<dbReference type="EMBL" id="CM004394">
    <property type="protein sequence ID" value="OAY43016.1"/>
    <property type="molecule type" value="Genomic_DNA"/>
</dbReference>